<name>A0AC35U036_9BILA</name>
<proteinExistence type="predicted"/>
<evidence type="ECO:0000313" key="1">
    <source>
        <dbReference type="Proteomes" id="UP000095286"/>
    </source>
</evidence>
<dbReference type="WBParaSite" id="RSKR_0000601600.1">
    <property type="protein sequence ID" value="RSKR_0000601600.1"/>
    <property type="gene ID" value="RSKR_0000601600"/>
</dbReference>
<dbReference type="Proteomes" id="UP000095286">
    <property type="component" value="Unplaced"/>
</dbReference>
<evidence type="ECO:0000313" key="2">
    <source>
        <dbReference type="WBParaSite" id="RSKR_0000601600.1"/>
    </source>
</evidence>
<sequence>MSPTTLNAFQNPTTANNSALLLDLRQQSPELFDTLYQLNSNIDTKLQKLSPAVKSLLDSLPSKIDSIKEFIVVNNNGSDAQFIRSQAYQILKSYLDLTDADRKTISDSFPFLVNVVNNKELLEAATKVKSTSGTADFKNLKTTFLKLLVEGKLYAPNNVTNTS</sequence>
<accession>A0AC35U036</accession>
<reference evidence="2" key="1">
    <citation type="submission" date="2016-11" db="UniProtKB">
        <authorList>
            <consortium name="WormBaseParasite"/>
        </authorList>
    </citation>
    <scope>IDENTIFICATION</scope>
    <source>
        <strain evidence="2">KR3021</strain>
    </source>
</reference>
<protein>
    <submittedName>
        <fullName evidence="2">Fatty-acid and retinol-binding protein 1</fullName>
    </submittedName>
</protein>
<organism evidence="1 2">
    <name type="scientific">Rhabditophanes sp. KR3021</name>
    <dbReference type="NCBI Taxonomy" id="114890"/>
    <lineage>
        <taxon>Eukaryota</taxon>
        <taxon>Metazoa</taxon>
        <taxon>Ecdysozoa</taxon>
        <taxon>Nematoda</taxon>
        <taxon>Chromadorea</taxon>
        <taxon>Rhabditida</taxon>
        <taxon>Tylenchina</taxon>
        <taxon>Panagrolaimomorpha</taxon>
        <taxon>Strongyloidoidea</taxon>
        <taxon>Alloionematidae</taxon>
        <taxon>Rhabditophanes</taxon>
    </lineage>
</organism>